<dbReference type="Proteomes" id="UP001221142">
    <property type="component" value="Unassembled WGS sequence"/>
</dbReference>
<protein>
    <recommendedName>
        <fullName evidence="3">F-box domain-containing protein</fullName>
    </recommendedName>
</protein>
<evidence type="ECO:0000313" key="2">
    <source>
        <dbReference type="Proteomes" id="UP001221142"/>
    </source>
</evidence>
<dbReference type="EMBL" id="JARKIF010000036">
    <property type="protein sequence ID" value="KAJ7610210.1"/>
    <property type="molecule type" value="Genomic_DNA"/>
</dbReference>
<sequence length="366" mass="41185">MSFKLCDFPLDILLDLAKELNLPDSLHLTATCTACAAVLHSPSFWIESLHQMEKIHKRPIPCEPATDLATLPLDKLRNIAIHAYRLRKNWASDSPRPVATRDEKKLILAVIDINYRDPDVVVVSSTLLRAWPCPDRMLVKCVIVNESTVGVLGSVGKDDVPWLFYCRTAEPQQLRRLALEIQPPSPKEFGALALGRDFVVFTQDRGPPVFQEDRPFLYLPSCEMRSPSYGILNVMKRGTEDRSAHRILFWPAEYSAASASSDSALTVSPVCSYQHTALIDRIAVGSSGTSVFIQDRDNAFFLLHYISAPTPHVESRRLPIPPKSVVPWQHLIFALDDCLGVVYMAYSSADPEELSMWMRFKVFEFA</sequence>
<dbReference type="AlphaFoldDB" id="A0AAD7B4Z6"/>
<name>A0AAD7B4Z6_9AGAR</name>
<comment type="caution">
    <text evidence="1">The sequence shown here is derived from an EMBL/GenBank/DDBJ whole genome shotgun (WGS) entry which is preliminary data.</text>
</comment>
<evidence type="ECO:0000313" key="1">
    <source>
        <dbReference type="EMBL" id="KAJ7610210.1"/>
    </source>
</evidence>
<keyword evidence="2" id="KW-1185">Reference proteome</keyword>
<organism evidence="1 2">
    <name type="scientific">Roridomyces roridus</name>
    <dbReference type="NCBI Taxonomy" id="1738132"/>
    <lineage>
        <taxon>Eukaryota</taxon>
        <taxon>Fungi</taxon>
        <taxon>Dikarya</taxon>
        <taxon>Basidiomycota</taxon>
        <taxon>Agaricomycotina</taxon>
        <taxon>Agaricomycetes</taxon>
        <taxon>Agaricomycetidae</taxon>
        <taxon>Agaricales</taxon>
        <taxon>Marasmiineae</taxon>
        <taxon>Mycenaceae</taxon>
        <taxon>Roridomyces</taxon>
    </lineage>
</organism>
<gene>
    <name evidence="1" type="ORF">FB45DRAFT_1122181</name>
</gene>
<accession>A0AAD7B4Z6</accession>
<proteinExistence type="predicted"/>
<reference evidence="1" key="1">
    <citation type="submission" date="2023-03" db="EMBL/GenBank/DDBJ databases">
        <title>Massive genome expansion in bonnet fungi (Mycena s.s.) driven by repeated elements and novel gene families across ecological guilds.</title>
        <authorList>
            <consortium name="Lawrence Berkeley National Laboratory"/>
            <person name="Harder C.B."/>
            <person name="Miyauchi S."/>
            <person name="Viragh M."/>
            <person name="Kuo A."/>
            <person name="Thoen E."/>
            <person name="Andreopoulos B."/>
            <person name="Lu D."/>
            <person name="Skrede I."/>
            <person name="Drula E."/>
            <person name="Henrissat B."/>
            <person name="Morin E."/>
            <person name="Kohler A."/>
            <person name="Barry K."/>
            <person name="LaButti K."/>
            <person name="Morin E."/>
            <person name="Salamov A."/>
            <person name="Lipzen A."/>
            <person name="Mereny Z."/>
            <person name="Hegedus B."/>
            <person name="Baldrian P."/>
            <person name="Stursova M."/>
            <person name="Weitz H."/>
            <person name="Taylor A."/>
            <person name="Grigoriev I.V."/>
            <person name="Nagy L.G."/>
            <person name="Martin F."/>
            <person name="Kauserud H."/>
        </authorList>
    </citation>
    <scope>NUCLEOTIDE SEQUENCE</scope>
    <source>
        <strain evidence="1">9284</strain>
    </source>
</reference>
<evidence type="ECO:0008006" key="3">
    <source>
        <dbReference type="Google" id="ProtNLM"/>
    </source>
</evidence>